<evidence type="ECO:0000313" key="3">
    <source>
        <dbReference type="Proteomes" id="UP001597405"/>
    </source>
</evidence>
<dbReference type="PANTHER" id="PTHR24637">
    <property type="entry name" value="COLLAGEN"/>
    <property type="match status" value="1"/>
</dbReference>
<accession>A0ABW4U6B0</accession>
<feature type="compositionally biased region" description="Low complexity" evidence="1">
    <location>
        <begin position="118"/>
        <end position="130"/>
    </location>
</feature>
<evidence type="ECO:0000256" key="1">
    <source>
        <dbReference type="SAM" id="MobiDB-lite"/>
    </source>
</evidence>
<evidence type="ECO:0000313" key="2">
    <source>
        <dbReference type="EMBL" id="MFD1982591.1"/>
    </source>
</evidence>
<feature type="region of interest" description="Disordered" evidence="1">
    <location>
        <begin position="78"/>
        <end position="164"/>
    </location>
</feature>
<evidence type="ECO:0008006" key="4">
    <source>
        <dbReference type="Google" id="ProtNLM"/>
    </source>
</evidence>
<dbReference type="RefSeq" id="WP_379095600.1">
    <property type="nucleotide sequence ID" value="NZ_JBHUGZ010000005.1"/>
</dbReference>
<dbReference type="Gene3D" id="2.160.20.10">
    <property type="entry name" value="Single-stranded right-handed beta-helix, Pectin lyase-like"/>
    <property type="match status" value="1"/>
</dbReference>
<comment type="caution">
    <text evidence="2">The sequence shown here is derived from an EMBL/GenBank/DDBJ whole genome shotgun (WGS) entry which is preliminary data.</text>
</comment>
<protein>
    <recommendedName>
        <fullName evidence="4">Pectate lyase superfamily protein domain-containing protein</fullName>
    </recommendedName>
</protein>
<reference evidence="3" key="1">
    <citation type="journal article" date="2019" name="Int. J. Syst. Evol. Microbiol.">
        <title>The Global Catalogue of Microorganisms (GCM) 10K type strain sequencing project: providing services to taxonomists for standard genome sequencing and annotation.</title>
        <authorList>
            <consortium name="The Broad Institute Genomics Platform"/>
            <consortium name="The Broad Institute Genome Sequencing Center for Infectious Disease"/>
            <person name="Wu L."/>
            <person name="Ma J."/>
        </authorList>
    </citation>
    <scope>NUCLEOTIDE SEQUENCE [LARGE SCALE GENOMIC DNA]</scope>
    <source>
        <strain evidence="3">CGMCC 1.16225</strain>
    </source>
</reference>
<proteinExistence type="predicted"/>
<dbReference type="EMBL" id="JBHUGZ010000005">
    <property type="protein sequence ID" value="MFD1982591.1"/>
    <property type="molecule type" value="Genomic_DNA"/>
</dbReference>
<feature type="compositionally biased region" description="Low complexity" evidence="1">
    <location>
        <begin position="98"/>
        <end position="108"/>
    </location>
</feature>
<dbReference type="SUPFAM" id="SSF51126">
    <property type="entry name" value="Pectin lyase-like"/>
    <property type="match status" value="1"/>
</dbReference>
<sequence length="565" mass="57096">MANPEVPVIDYSYTGFQQEQQGFPFPGGQLDNDLHKLATSDGAIIDALKDVRRSDGALPNQKVTVDSLSPSVLALLRGEGATGPTGPIGPTGVGATGPTGATGPIGATGPAGGPTGPTGPTGSTGPAGASGAPGGPTGSTGPIGSTGATGPTGPAGTLTDGSVTDAKVATPGTAASGIDIAKLRYKHSAANTVTRFAIARLRDSMHLSDFGLLGVSNTNDTTILTNAIAALASGGELILPAGKFYAESALSLTCVTRKGVTIRGAGKDATELVWVNNTQGLSISLVNEQVIDMSDISFKSAVAMTGTKTALTVNAAGTSGSSMSSSFRRLSFTGSGAYPYTTGFVYGMNLFGLSFVSLDDIDVFGGSYSPRGVIIQGDASHVPIVADLSKCRFIGCDIGFTYGAWLQGVTINQCNFTGGNIGVSLPAAFSSTGTAQLMVSNSQFNTNFNQIDCLANIVGVWVSNNYFVVPPTHIGVSIDAARYCSIIGNTFFNPTGTKGNIGVNVNANTSGFPSNITGNIYASLNYGNALQAGSNNWNVQSNSYSNVTTPNVNIGTGNTIGGGSA</sequence>
<name>A0ABW4U6B0_9HYPH</name>
<organism evidence="2 3">
    <name type="scientific">Mesorhizobium newzealandense</name>
    <dbReference type="NCBI Taxonomy" id="1300302"/>
    <lineage>
        <taxon>Bacteria</taxon>
        <taxon>Pseudomonadati</taxon>
        <taxon>Pseudomonadota</taxon>
        <taxon>Alphaproteobacteria</taxon>
        <taxon>Hyphomicrobiales</taxon>
        <taxon>Phyllobacteriaceae</taxon>
        <taxon>Mesorhizobium</taxon>
    </lineage>
</organism>
<dbReference type="InterPro" id="IPR011050">
    <property type="entry name" value="Pectin_lyase_fold/virulence"/>
</dbReference>
<gene>
    <name evidence="2" type="ORF">ACFSOZ_07850</name>
</gene>
<dbReference type="PANTHER" id="PTHR24637:SF421">
    <property type="entry name" value="CUTICLE COLLAGEN DPY-2"/>
    <property type="match status" value="1"/>
</dbReference>
<keyword evidence="3" id="KW-1185">Reference proteome</keyword>
<dbReference type="InterPro" id="IPR012334">
    <property type="entry name" value="Pectin_lyas_fold"/>
</dbReference>
<dbReference type="Proteomes" id="UP001597405">
    <property type="component" value="Unassembled WGS sequence"/>
</dbReference>
<feature type="compositionally biased region" description="Low complexity" evidence="1">
    <location>
        <begin position="139"/>
        <end position="157"/>
    </location>
</feature>